<reference evidence="1 2" key="1">
    <citation type="submission" date="2021-06" db="EMBL/GenBank/DDBJ databases">
        <authorList>
            <person name="Palmer J.M."/>
        </authorList>
    </citation>
    <scope>NUCLEOTIDE SEQUENCE [LARGE SCALE GENOMIC DNA]</scope>
    <source>
        <strain evidence="2">if_2019</strain>
        <tissue evidence="1">Muscle</tissue>
    </source>
</reference>
<sequence>MTPNGLRLVIIVTQSLISISKSVSRCKHLQQPAILSYNFPQSLKAPHSQKPIHTEGFQMYDHIRIEGVALPPRGGNFWNHFCQETNTTQLLRQQSVAFTGPPGEMGFL</sequence>
<evidence type="ECO:0000313" key="2">
    <source>
        <dbReference type="Proteomes" id="UP001482620"/>
    </source>
</evidence>
<gene>
    <name evidence="1" type="ORF">ILYODFUR_000232</name>
</gene>
<keyword evidence="2" id="KW-1185">Reference proteome</keyword>
<organism evidence="1 2">
    <name type="scientific">Ilyodon furcidens</name>
    <name type="common">goldbreast splitfin</name>
    <dbReference type="NCBI Taxonomy" id="33524"/>
    <lineage>
        <taxon>Eukaryota</taxon>
        <taxon>Metazoa</taxon>
        <taxon>Chordata</taxon>
        <taxon>Craniata</taxon>
        <taxon>Vertebrata</taxon>
        <taxon>Euteleostomi</taxon>
        <taxon>Actinopterygii</taxon>
        <taxon>Neopterygii</taxon>
        <taxon>Teleostei</taxon>
        <taxon>Neoteleostei</taxon>
        <taxon>Acanthomorphata</taxon>
        <taxon>Ovalentaria</taxon>
        <taxon>Atherinomorphae</taxon>
        <taxon>Cyprinodontiformes</taxon>
        <taxon>Goodeidae</taxon>
        <taxon>Ilyodon</taxon>
    </lineage>
</organism>
<comment type="caution">
    <text evidence="1">The sequence shown here is derived from an EMBL/GenBank/DDBJ whole genome shotgun (WGS) entry which is preliminary data.</text>
</comment>
<dbReference type="Proteomes" id="UP001482620">
    <property type="component" value="Unassembled WGS sequence"/>
</dbReference>
<proteinExistence type="predicted"/>
<name>A0ABV0TUU4_9TELE</name>
<accession>A0ABV0TUU4</accession>
<dbReference type="EMBL" id="JAHRIQ010046351">
    <property type="protein sequence ID" value="MEQ2235222.1"/>
    <property type="molecule type" value="Genomic_DNA"/>
</dbReference>
<protein>
    <submittedName>
        <fullName evidence="1">Uncharacterized protein</fullName>
    </submittedName>
</protein>
<evidence type="ECO:0000313" key="1">
    <source>
        <dbReference type="EMBL" id="MEQ2235222.1"/>
    </source>
</evidence>